<gene>
    <name evidence="2" type="ORF">C7B77_15950</name>
</gene>
<accession>A0A2T1GCQ6</accession>
<dbReference type="Proteomes" id="UP000238937">
    <property type="component" value="Unassembled WGS sequence"/>
</dbReference>
<evidence type="ECO:0000313" key="2">
    <source>
        <dbReference type="EMBL" id="PSB55156.1"/>
    </source>
</evidence>
<dbReference type="AlphaFoldDB" id="A0A2T1GCQ6"/>
<name>A0A2T1GCQ6_9CYAN</name>
<dbReference type="EMBL" id="PVWO01000206">
    <property type="protein sequence ID" value="PSB55156.1"/>
    <property type="molecule type" value="Genomic_DNA"/>
</dbReference>
<feature type="transmembrane region" description="Helical" evidence="1">
    <location>
        <begin position="157"/>
        <end position="177"/>
    </location>
</feature>
<keyword evidence="1" id="KW-0812">Transmembrane</keyword>
<sequence length="241" mass="26734">MIRIPFPQCVILTTLDFAQITDRLASAIYVGETQSPTPMRISQDALPSADSAVALPNMDSHSLVKVNPKQQHFIGEIQGFKFLATRIIGHKYLHLPKFLVPTIEGKINSLYHGYQLTICIKIHQITLILLLTWLGGLFTATSSIISNIVAGIDRGRFLVPLELFALAYVLVLGYLYFEAWRSTKFFQNLFVRGFAGATSTPSVSSSVWSSDLQVSEMGGGRSSTDWLRKNLPSFPQIGKMP</sequence>
<keyword evidence="3" id="KW-1185">Reference proteome</keyword>
<organism evidence="2 3">
    <name type="scientific">Chamaesiphon polymorphus CCALA 037</name>
    <dbReference type="NCBI Taxonomy" id="2107692"/>
    <lineage>
        <taxon>Bacteria</taxon>
        <taxon>Bacillati</taxon>
        <taxon>Cyanobacteriota</taxon>
        <taxon>Cyanophyceae</taxon>
        <taxon>Gomontiellales</taxon>
        <taxon>Chamaesiphonaceae</taxon>
        <taxon>Chamaesiphon</taxon>
    </lineage>
</organism>
<evidence type="ECO:0000256" key="1">
    <source>
        <dbReference type="SAM" id="Phobius"/>
    </source>
</evidence>
<proteinExistence type="predicted"/>
<keyword evidence="1" id="KW-1133">Transmembrane helix</keyword>
<feature type="transmembrane region" description="Helical" evidence="1">
    <location>
        <begin position="125"/>
        <end position="145"/>
    </location>
</feature>
<keyword evidence="1" id="KW-0472">Membrane</keyword>
<reference evidence="2 3" key="1">
    <citation type="submission" date="2018-03" db="EMBL/GenBank/DDBJ databases">
        <title>The ancient ancestry and fast evolution of plastids.</title>
        <authorList>
            <person name="Moore K.R."/>
            <person name="Magnabosco C."/>
            <person name="Momper L."/>
            <person name="Gold D.A."/>
            <person name="Bosak T."/>
            <person name="Fournier G.P."/>
        </authorList>
    </citation>
    <scope>NUCLEOTIDE SEQUENCE [LARGE SCALE GENOMIC DNA]</scope>
    <source>
        <strain evidence="2 3">CCALA 037</strain>
    </source>
</reference>
<evidence type="ECO:0000313" key="3">
    <source>
        <dbReference type="Proteomes" id="UP000238937"/>
    </source>
</evidence>
<protein>
    <submittedName>
        <fullName evidence="2">Uncharacterized protein</fullName>
    </submittedName>
</protein>
<comment type="caution">
    <text evidence="2">The sequence shown here is derived from an EMBL/GenBank/DDBJ whole genome shotgun (WGS) entry which is preliminary data.</text>
</comment>